<dbReference type="PANTHER" id="PTHR16130">
    <property type="entry name" value="LYSOSOMAL COBALAMIN TRANSPORTER-RELATED"/>
    <property type="match status" value="1"/>
</dbReference>
<dbReference type="Proteomes" id="UP000078348">
    <property type="component" value="Unassembled WGS sequence"/>
</dbReference>
<keyword evidence="1" id="KW-0812">Transmembrane</keyword>
<dbReference type="GO" id="GO:0005774">
    <property type="term" value="C:vacuolar membrane"/>
    <property type="evidence" value="ECO:0007669"/>
    <property type="project" value="TreeGrafter"/>
</dbReference>
<gene>
    <name evidence="2" type="ORF">AV274_2367</name>
</gene>
<feature type="transmembrane region" description="Helical" evidence="1">
    <location>
        <begin position="6"/>
        <end position="26"/>
    </location>
</feature>
<evidence type="ECO:0000313" key="3">
    <source>
        <dbReference type="Proteomes" id="UP000078348"/>
    </source>
</evidence>
<comment type="caution">
    <text evidence="2">The sequence shown here is derived from an EMBL/GenBank/DDBJ whole genome shotgun (WGS) entry which is preliminary data.</text>
</comment>
<proteinExistence type="predicted"/>
<feature type="transmembrane region" description="Helical" evidence="1">
    <location>
        <begin position="349"/>
        <end position="376"/>
    </location>
</feature>
<dbReference type="InterPro" id="IPR050854">
    <property type="entry name" value="LMBD1_LysCbl_Transport"/>
</dbReference>
<feature type="transmembrane region" description="Helical" evidence="1">
    <location>
        <begin position="464"/>
        <end position="489"/>
    </location>
</feature>
<evidence type="ECO:0000256" key="1">
    <source>
        <dbReference type="SAM" id="Phobius"/>
    </source>
</evidence>
<sequence>MDRMLSPIVTTILSYIVVIIVSYVSYRISNYYIRKGKGSAWVLVNATFSSTLCFSILSTYVNDIYALVYQGDYEVIKKTMSIMLLLTLLHTFIVFPFLALLDYDKSGDVIFASFKNRYSLLFSIEFFMVFLMLLGVITDLLLGHSADPVYVLLRQSASDKFPYVTYLLGFGFLIGIPTFLVYFSVGMVAIPIADILNYRRARKNKEASVFDYSGPVVEYVAEEESAESEPEQYISTLNEAGVNGNSIALLQQSRSRSVPKATKQTVVIKSHYNEGWVSMVFESHPKVRLALSCVTLCFALFIFSCLISGFLRRLTDGEWNYGFLDLLSETEDTLLDTILFALDEYHLDVIFFAILVIFVAWTCMQGQIVAGVRLFLGEPLWLKYLNTSATTMLVFLFNNVTSTFIILSMITMMAPHYTMFGTQHTTVGSQFADCTLTNAFDHAVDCQLSAVSSFFITLDSQTIVFGWIEMLIPCVLVVIVLVVVLWPFISQHLSSHIPYSVYNFFETMNWMQFGKGVDQSLLSHQNEY</sequence>
<evidence type="ECO:0000313" key="2">
    <source>
        <dbReference type="EMBL" id="OAO15913.1"/>
    </source>
</evidence>
<protein>
    <submittedName>
        <fullName evidence="2">Uncharacterized protein</fullName>
    </submittedName>
</protein>
<dbReference type="OrthoDB" id="10537625at2759"/>
<reference evidence="2 3" key="1">
    <citation type="submission" date="2016-05" db="EMBL/GenBank/DDBJ databases">
        <title>Nuclear genome of Blastocystis sp. subtype 1 NandII.</title>
        <authorList>
            <person name="Gentekaki E."/>
            <person name="Curtis B."/>
            <person name="Stairs C."/>
            <person name="Eme L."/>
            <person name="Herman E."/>
            <person name="Klimes V."/>
            <person name="Arias M.C."/>
            <person name="Elias M."/>
            <person name="Hilliou F."/>
            <person name="Klute M."/>
            <person name="Malik S.-B."/>
            <person name="Pightling A."/>
            <person name="Rachubinski R."/>
            <person name="Salas D."/>
            <person name="Schlacht A."/>
            <person name="Suga H."/>
            <person name="Archibald J."/>
            <person name="Ball S.G."/>
            <person name="Clark G."/>
            <person name="Dacks J."/>
            <person name="Van Der Giezen M."/>
            <person name="Tsaousis A."/>
            <person name="Roger A."/>
        </authorList>
    </citation>
    <scope>NUCLEOTIDE SEQUENCE [LARGE SCALE GENOMIC DNA]</scope>
    <source>
        <strain evidence="3">ATCC 50177 / NandII</strain>
    </source>
</reference>
<keyword evidence="1" id="KW-0472">Membrane</keyword>
<dbReference type="GO" id="GO:0072665">
    <property type="term" value="P:protein localization to vacuole"/>
    <property type="evidence" value="ECO:0007669"/>
    <property type="project" value="TreeGrafter"/>
</dbReference>
<dbReference type="PANTHER" id="PTHR16130:SF2">
    <property type="entry name" value="LYSOSOMAL COBALAMIN TRANSPORT ESCORT PROTEIN LMBD1"/>
    <property type="match status" value="1"/>
</dbReference>
<keyword evidence="1" id="KW-1133">Transmembrane helix</keyword>
<name>A0A196SFX4_BLAHN</name>
<feature type="transmembrane region" description="Helical" evidence="1">
    <location>
        <begin position="81"/>
        <end position="101"/>
    </location>
</feature>
<keyword evidence="3" id="KW-1185">Reference proteome</keyword>
<feature type="transmembrane region" description="Helical" evidence="1">
    <location>
        <begin position="38"/>
        <end position="61"/>
    </location>
</feature>
<feature type="transmembrane region" description="Helical" evidence="1">
    <location>
        <begin position="163"/>
        <end position="196"/>
    </location>
</feature>
<dbReference type="EMBL" id="LXWW01000109">
    <property type="protein sequence ID" value="OAO15913.1"/>
    <property type="molecule type" value="Genomic_DNA"/>
</dbReference>
<feature type="transmembrane region" description="Helical" evidence="1">
    <location>
        <begin position="289"/>
        <end position="311"/>
    </location>
</feature>
<dbReference type="AlphaFoldDB" id="A0A196SFX4"/>
<accession>A0A196SFX4</accession>
<feature type="transmembrane region" description="Helical" evidence="1">
    <location>
        <begin position="122"/>
        <end position="143"/>
    </location>
</feature>
<organism evidence="2 3">
    <name type="scientific">Blastocystis sp. subtype 1 (strain ATCC 50177 / NandII)</name>
    <dbReference type="NCBI Taxonomy" id="478820"/>
    <lineage>
        <taxon>Eukaryota</taxon>
        <taxon>Sar</taxon>
        <taxon>Stramenopiles</taxon>
        <taxon>Bigyra</taxon>
        <taxon>Opalozoa</taxon>
        <taxon>Opalinata</taxon>
        <taxon>Blastocystidae</taxon>
        <taxon>Blastocystis</taxon>
    </lineage>
</organism>
<feature type="transmembrane region" description="Helical" evidence="1">
    <location>
        <begin position="388"/>
        <end position="410"/>
    </location>
</feature>